<evidence type="ECO:0000256" key="1">
    <source>
        <dbReference type="SAM" id="Coils"/>
    </source>
</evidence>
<feature type="non-terminal residue" evidence="2">
    <location>
        <position position="102"/>
    </location>
</feature>
<feature type="coiled-coil region" evidence="1">
    <location>
        <begin position="20"/>
        <end position="54"/>
    </location>
</feature>
<dbReference type="HOGENOM" id="CLU_2284259_0_0_1"/>
<evidence type="ECO:0008006" key="4">
    <source>
        <dbReference type="Google" id="ProtNLM"/>
    </source>
</evidence>
<accession>A0A0C3AKB5</accession>
<keyword evidence="3" id="KW-1185">Reference proteome</keyword>
<dbReference type="Proteomes" id="UP000054097">
    <property type="component" value="Unassembled WGS sequence"/>
</dbReference>
<evidence type="ECO:0000313" key="3">
    <source>
        <dbReference type="Proteomes" id="UP000054097"/>
    </source>
</evidence>
<keyword evidence="1" id="KW-0175">Coiled coil</keyword>
<evidence type="ECO:0000313" key="2">
    <source>
        <dbReference type="EMBL" id="KIM25010.1"/>
    </source>
</evidence>
<protein>
    <recommendedName>
        <fullName evidence="4">F-box domain-containing protein</fullName>
    </recommendedName>
</protein>
<reference evidence="2 3" key="1">
    <citation type="submission" date="2014-04" db="EMBL/GenBank/DDBJ databases">
        <authorList>
            <consortium name="DOE Joint Genome Institute"/>
            <person name="Kuo A."/>
            <person name="Zuccaro A."/>
            <person name="Kohler A."/>
            <person name="Nagy L.G."/>
            <person name="Floudas D."/>
            <person name="Copeland A."/>
            <person name="Barry K.W."/>
            <person name="Cichocki N."/>
            <person name="Veneault-Fourrey C."/>
            <person name="LaButti K."/>
            <person name="Lindquist E.A."/>
            <person name="Lipzen A."/>
            <person name="Lundell T."/>
            <person name="Morin E."/>
            <person name="Murat C."/>
            <person name="Sun H."/>
            <person name="Tunlid A."/>
            <person name="Henrissat B."/>
            <person name="Grigoriev I.V."/>
            <person name="Hibbett D.S."/>
            <person name="Martin F."/>
            <person name="Nordberg H.P."/>
            <person name="Cantor M.N."/>
            <person name="Hua S.X."/>
        </authorList>
    </citation>
    <scope>NUCLEOTIDE SEQUENCE [LARGE SCALE GENOMIC DNA]</scope>
    <source>
        <strain evidence="2 3">MAFF 305830</strain>
    </source>
</reference>
<dbReference type="STRING" id="933852.A0A0C3AKB5"/>
<proteinExistence type="predicted"/>
<sequence length="102" mass="11602">PSQSQLLQTRSLIAEKATKLSQLQALYEKNKKALEELETRIQAAKQDLFDTQAKIAPVNRVPAEILGLIFTIHVWEHDSSPWVLAHVSRIWRASALMTKGLW</sequence>
<dbReference type="EMBL" id="KN824318">
    <property type="protein sequence ID" value="KIM25010.1"/>
    <property type="molecule type" value="Genomic_DNA"/>
</dbReference>
<feature type="non-terminal residue" evidence="2">
    <location>
        <position position="1"/>
    </location>
</feature>
<name>A0A0C3AKB5_SERVB</name>
<dbReference type="OrthoDB" id="3229088at2759"/>
<organism evidence="2 3">
    <name type="scientific">Serendipita vermifera MAFF 305830</name>
    <dbReference type="NCBI Taxonomy" id="933852"/>
    <lineage>
        <taxon>Eukaryota</taxon>
        <taxon>Fungi</taxon>
        <taxon>Dikarya</taxon>
        <taxon>Basidiomycota</taxon>
        <taxon>Agaricomycotina</taxon>
        <taxon>Agaricomycetes</taxon>
        <taxon>Sebacinales</taxon>
        <taxon>Serendipitaceae</taxon>
        <taxon>Serendipita</taxon>
    </lineage>
</organism>
<gene>
    <name evidence="2" type="ORF">M408DRAFT_56007</name>
</gene>
<dbReference type="AlphaFoldDB" id="A0A0C3AKB5"/>
<reference evidence="3" key="2">
    <citation type="submission" date="2015-01" db="EMBL/GenBank/DDBJ databases">
        <title>Evolutionary Origins and Diversification of the Mycorrhizal Mutualists.</title>
        <authorList>
            <consortium name="DOE Joint Genome Institute"/>
            <consortium name="Mycorrhizal Genomics Consortium"/>
            <person name="Kohler A."/>
            <person name="Kuo A."/>
            <person name="Nagy L.G."/>
            <person name="Floudas D."/>
            <person name="Copeland A."/>
            <person name="Barry K.W."/>
            <person name="Cichocki N."/>
            <person name="Veneault-Fourrey C."/>
            <person name="LaButti K."/>
            <person name="Lindquist E.A."/>
            <person name="Lipzen A."/>
            <person name="Lundell T."/>
            <person name="Morin E."/>
            <person name="Murat C."/>
            <person name="Riley R."/>
            <person name="Ohm R."/>
            <person name="Sun H."/>
            <person name="Tunlid A."/>
            <person name="Henrissat B."/>
            <person name="Grigoriev I.V."/>
            <person name="Hibbett D.S."/>
            <person name="Martin F."/>
        </authorList>
    </citation>
    <scope>NUCLEOTIDE SEQUENCE [LARGE SCALE GENOMIC DNA]</scope>
    <source>
        <strain evidence="3">MAFF 305830</strain>
    </source>
</reference>